<keyword evidence="2" id="KW-0472">Membrane</keyword>
<comment type="caution">
    <text evidence="3">The sequence shown here is derived from an EMBL/GenBank/DDBJ whole genome shotgun (WGS) entry which is preliminary data.</text>
</comment>
<proteinExistence type="predicted"/>
<sequence length="559" mass="59060">MERQEVPVSFHITGDRSPIPPMVTPMPSKAFSYPDKPTVSRMCSAPKHADSVSSIAQRLHAVEHYQFRVSATCVVLTVVNLYVLLERLGLRKLNLLLQLGYIAVGLRALPALCAAYMCWTRLPDAPQLPATPASQPAAPEVAPPRERRRDEEPEGRSPRPALSSEQQLLLKYLSPRGLEAVLESQRLHREFALWTIGALLLLSLSDLCLGYADLRPLLHLSQAALLAKTGARPPVFGPSPPGVAGGGFAVYPPAPSLNASPLGALTEQLALLGAYALKPAAAFCLLCAAQVGGGAAERPASEKGDAAGGHRVGSSGASFLAREAGGGASPPGRPLRALVLHGVIQVPLFALSYLILMHCPSLVRSPRPALSSADSVSSPCFAAAVEWLARACAVATLGVLGQSAACAAKREFCRASPGRAPLQPTLVRRPARVLMLVGLALLIFSAAANALTAFLPYARGLERTSYVWWLLLHGSIEERTAVCADAVTYFIGTFLIASSATTFGVQNHLLSLALRGHPVDEREELNIGYASAPTLLIAGKPAFRAGATHKTGEKGLKGD</sequence>
<dbReference type="RefSeq" id="XP_029219375.1">
    <property type="nucleotide sequence ID" value="XM_029364667.1"/>
</dbReference>
<evidence type="ECO:0000313" key="4">
    <source>
        <dbReference type="Proteomes" id="UP000224006"/>
    </source>
</evidence>
<keyword evidence="2" id="KW-0812">Transmembrane</keyword>
<dbReference type="GeneID" id="40311181"/>
<evidence type="ECO:0000256" key="2">
    <source>
        <dbReference type="SAM" id="Phobius"/>
    </source>
</evidence>
<dbReference type="AlphaFoldDB" id="A0A2A9MHD7"/>
<evidence type="ECO:0000313" key="3">
    <source>
        <dbReference type="EMBL" id="PFH35366.1"/>
    </source>
</evidence>
<accession>A0A2A9MHD7</accession>
<feature type="compositionally biased region" description="Basic and acidic residues" evidence="1">
    <location>
        <begin position="143"/>
        <end position="157"/>
    </location>
</feature>
<feature type="transmembrane region" description="Helical" evidence="2">
    <location>
        <begin position="433"/>
        <end position="458"/>
    </location>
</feature>
<name>A0A2A9MHD7_BESBE</name>
<keyword evidence="2" id="KW-1133">Transmembrane helix</keyword>
<dbReference type="KEGG" id="bbes:BESB_062530"/>
<keyword evidence="4" id="KW-1185">Reference proteome</keyword>
<dbReference type="OrthoDB" id="330239at2759"/>
<reference evidence="3 4" key="1">
    <citation type="submission" date="2017-09" db="EMBL/GenBank/DDBJ databases">
        <title>Genome sequencing of Besnoitia besnoiti strain Bb-Ger1.</title>
        <authorList>
            <person name="Schares G."/>
            <person name="Venepally P."/>
            <person name="Lorenzi H.A."/>
        </authorList>
    </citation>
    <scope>NUCLEOTIDE SEQUENCE [LARGE SCALE GENOMIC DNA]</scope>
    <source>
        <strain evidence="3 4">Bb-Ger1</strain>
    </source>
</reference>
<gene>
    <name evidence="3" type="ORF">BESB_062530</name>
</gene>
<organism evidence="3 4">
    <name type="scientific">Besnoitia besnoiti</name>
    <name type="common">Apicomplexan protozoan</name>
    <dbReference type="NCBI Taxonomy" id="94643"/>
    <lineage>
        <taxon>Eukaryota</taxon>
        <taxon>Sar</taxon>
        <taxon>Alveolata</taxon>
        <taxon>Apicomplexa</taxon>
        <taxon>Conoidasida</taxon>
        <taxon>Coccidia</taxon>
        <taxon>Eucoccidiorida</taxon>
        <taxon>Eimeriorina</taxon>
        <taxon>Sarcocystidae</taxon>
        <taxon>Besnoitia</taxon>
    </lineage>
</organism>
<feature type="transmembrane region" description="Helical" evidence="2">
    <location>
        <begin position="338"/>
        <end position="357"/>
    </location>
</feature>
<dbReference type="EMBL" id="NWUJ01000005">
    <property type="protein sequence ID" value="PFH35366.1"/>
    <property type="molecule type" value="Genomic_DNA"/>
</dbReference>
<protein>
    <recommendedName>
        <fullName evidence="5">Transmembrane protein</fullName>
    </recommendedName>
</protein>
<evidence type="ECO:0008006" key="5">
    <source>
        <dbReference type="Google" id="ProtNLM"/>
    </source>
</evidence>
<dbReference type="VEuPathDB" id="ToxoDB:BESB_062530"/>
<feature type="region of interest" description="Disordered" evidence="1">
    <location>
        <begin position="129"/>
        <end position="163"/>
    </location>
</feature>
<evidence type="ECO:0000256" key="1">
    <source>
        <dbReference type="SAM" id="MobiDB-lite"/>
    </source>
</evidence>
<dbReference type="Proteomes" id="UP000224006">
    <property type="component" value="Chromosome V"/>
</dbReference>